<accession>A0A250IH48</accession>
<comment type="catalytic activity">
    <reaction evidence="1">
        <text>ATP + protein L-histidine = ADP + protein N-phospho-L-histidine.</text>
        <dbReference type="EC" id="2.7.13.3"/>
    </reaction>
</comment>
<dbReference type="InterPro" id="IPR003594">
    <property type="entry name" value="HATPase_dom"/>
</dbReference>
<dbReference type="SUPFAM" id="SSF47384">
    <property type="entry name" value="Homodimeric domain of signal transducing histidine kinase"/>
    <property type="match status" value="1"/>
</dbReference>
<sequence length="509" mass="55268">MRLALTTVAVAIPVALCMGWVHLVLQIQAVETALSDYALAHMTSEGHERCEASPETWSQEPPPPRPFWPPSRDNPLGGPPSGPPPGEGRGWGPPPERREDGPPRRRKPRSGTRLYAYDSNLVSRNPQAPTLEPSLANAMRQGEDVASHAPGFGPGGPREALVRMPWSGPCAFVLVQWQGRPGPRDEGFSPIPLEFWLLPTLLALVGVLLALGPVVRRLRQLTDEVKIFVRSTYQGRITVRGDDEITELARAFDEAGREVNAQMDLKEKREQTLRSFLENTTHDVMIPLTVLQGHLAEIQGKTARGEPMEASVVAAASQEAHYMAALIHNLGAAARLEAGEPGMQRVSVDLNALVARCLGRHRPIARQQGVQLEHAVPEPPVHVLGDDTLIEQAVSNVIYNAVRYNARGGHVAVVLEREAGATFRLRVLDDGPGIPEHELPHIMERHVRGDAARTRGPGGHGLGLNIASRVTALHGWKLQLGRSEYGGLQVDFLGEELPPAPGQAAPETG</sequence>
<dbReference type="PROSITE" id="PS50109">
    <property type="entry name" value="HIS_KIN"/>
    <property type="match status" value="1"/>
</dbReference>
<dbReference type="PRINTS" id="PR00344">
    <property type="entry name" value="BCTRLSENSOR"/>
</dbReference>
<feature type="compositionally biased region" description="Pro residues" evidence="11">
    <location>
        <begin position="77"/>
        <end position="86"/>
    </location>
</feature>
<dbReference type="SMART" id="SM00387">
    <property type="entry name" value="HATPase_c"/>
    <property type="match status" value="1"/>
</dbReference>
<evidence type="ECO:0000256" key="10">
    <source>
        <dbReference type="ARBA" id="ARBA00023136"/>
    </source>
</evidence>
<dbReference type="GO" id="GO:0000155">
    <property type="term" value="F:phosphorelay sensor kinase activity"/>
    <property type="evidence" value="ECO:0007669"/>
    <property type="project" value="InterPro"/>
</dbReference>
<gene>
    <name evidence="14" type="ORF">MEBOL_004011</name>
</gene>
<dbReference type="InterPro" id="IPR036097">
    <property type="entry name" value="HisK_dim/P_sf"/>
</dbReference>
<protein>
    <recommendedName>
        <fullName evidence="3">histidine kinase</fullName>
        <ecNumber evidence="3">2.7.13.3</ecNumber>
    </recommendedName>
</protein>
<dbReference type="SMART" id="SM00388">
    <property type="entry name" value="HisKA"/>
    <property type="match status" value="1"/>
</dbReference>
<feature type="domain" description="HAMP" evidence="13">
    <location>
        <begin position="212"/>
        <end position="264"/>
    </location>
</feature>
<keyword evidence="10" id="KW-0472">Membrane</keyword>
<feature type="region of interest" description="Disordered" evidence="11">
    <location>
        <begin position="49"/>
        <end position="130"/>
    </location>
</feature>
<dbReference type="Pfam" id="PF02518">
    <property type="entry name" value="HATPase_c"/>
    <property type="match status" value="1"/>
</dbReference>
<keyword evidence="15" id="KW-1185">Reference proteome</keyword>
<keyword evidence="5" id="KW-0808">Transferase</keyword>
<evidence type="ECO:0000313" key="14">
    <source>
        <dbReference type="EMBL" id="ATB30550.1"/>
    </source>
</evidence>
<dbReference type="Proteomes" id="UP000217289">
    <property type="component" value="Chromosome"/>
</dbReference>
<evidence type="ECO:0000259" key="12">
    <source>
        <dbReference type="PROSITE" id="PS50109"/>
    </source>
</evidence>
<dbReference type="SUPFAM" id="SSF55874">
    <property type="entry name" value="ATPase domain of HSP90 chaperone/DNA topoisomerase II/histidine kinase"/>
    <property type="match status" value="1"/>
</dbReference>
<evidence type="ECO:0000256" key="6">
    <source>
        <dbReference type="ARBA" id="ARBA00022692"/>
    </source>
</evidence>
<organism evidence="14 15">
    <name type="scientific">Melittangium boletus DSM 14713</name>
    <dbReference type="NCBI Taxonomy" id="1294270"/>
    <lineage>
        <taxon>Bacteria</taxon>
        <taxon>Pseudomonadati</taxon>
        <taxon>Myxococcota</taxon>
        <taxon>Myxococcia</taxon>
        <taxon>Myxococcales</taxon>
        <taxon>Cystobacterineae</taxon>
        <taxon>Archangiaceae</taxon>
        <taxon>Melittangium</taxon>
    </lineage>
</organism>
<feature type="compositionally biased region" description="Pro residues" evidence="11">
    <location>
        <begin position="60"/>
        <end position="69"/>
    </location>
</feature>
<evidence type="ECO:0000256" key="8">
    <source>
        <dbReference type="ARBA" id="ARBA00022989"/>
    </source>
</evidence>
<keyword evidence="7 14" id="KW-0418">Kinase</keyword>
<feature type="domain" description="Histidine kinase" evidence="12">
    <location>
        <begin position="279"/>
        <end position="490"/>
    </location>
</feature>
<keyword evidence="8" id="KW-1133">Transmembrane helix</keyword>
<evidence type="ECO:0000256" key="7">
    <source>
        <dbReference type="ARBA" id="ARBA00022777"/>
    </source>
</evidence>
<name>A0A250IH48_9BACT</name>
<reference evidence="14 15" key="1">
    <citation type="submission" date="2017-06" db="EMBL/GenBank/DDBJ databases">
        <authorList>
            <person name="Kim H.J."/>
            <person name="Triplett B.A."/>
        </authorList>
    </citation>
    <scope>NUCLEOTIDE SEQUENCE [LARGE SCALE GENOMIC DNA]</scope>
    <source>
        <strain evidence="14 15">DSM 14713</strain>
    </source>
</reference>
<dbReference type="PANTHER" id="PTHR45436">
    <property type="entry name" value="SENSOR HISTIDINE KINASE YKOH"/>
    <property type="match status" value="1"/>
</dbReference>
<dbReference type="GO" id="GO:0016020">
    <property type="term" value="C:membrane"/>
    <property type="evidence" value="ECO:0007669"/>
    <property type="project" value="UniProtKB-SubCell"/>
</dbReference>
<dbReference type="EC" id="2.7.13.3" evidence="3"/>
<dbReference type="PANTHER" id="PTHR45436:SF5">
    <property type="entry name" value="SENSOR HISTIDINE KINASE TRCS"/>
    <property type="match status" value="1"/>
</dbReference>
<dbReference type="InterPro" id="IPR036890">
    <property type="entry name" value="HATPase_C_sf"/>
</dbReference>
<keyword evidence="4" id="KW-0597">Phosphoprotein</keyword>
<evidence type="ECO:0000259" key="13">
    <source>
        <dbReference type="PROSITE" id="PS50885"/>
    </source>
</evidence>
<evidence type="ECO:0000256" key="9">
    <source>
        <dbReference type="ARBA" id="ARBA00023012"/>
    </source>
</evidence>
<dbReference type="CDD" id="cd00082">
    <property type="entry name" value="HisKA"/>
    <property type="match status" value="1"/>
</dbReference>
<keyword evidence="9" id="KW-0902">Two-component regulatory system</keyword>
<dbReference type="InterPro" id="IPR004358">
    <property type="entry name" value="Sig_transdc_His_kin-like_C"/>
</dbReference>
<dbReference type="Gene3D" id="1.10.287.130">
    <property type="match status" value="1"/>
</dbReference>
<evidence type="ECO:0000256" key="3">
    <source>
        <dbReference type="ARBA" id="ARBA00012438"/>
    </source>
</evidence>
<dbReference type="KEGG" id="mbd:MEBOL_004011"/>
<dbReference type="InterPro" id="IPR003660">
    <property type="entry name" value="HAMP_dom"/>
</dbReference>
<evidence type="ECO:0000256" key="11">
    <source>
        <dbReference type="SAM" id="MobiDB-lite"/>
    </source>
</evidence>
<dbReference type="AlphaFoldDB" id="A0A250IH48"/>
<dbReference type="EMBL" id="CP022163">
    <property type="protein sequence ID" value="ATB30550.1"/>
    <property type="molecule type" value="Genomic_DNA"/>
</dbReference>
<evidence type="ECO:0000256" key="1">
    <source>
        <dbReference type="ARBA" id="ARBA00000085"/>
    </source>
</evidence>
<dbReference type="InterPro" id="IPR003661">
    <property type="entry name" value="HisK_dim/P_dom"/>
</dbReference>
<evidence type="ECO:0000256" key="5">
    <source>
        <dbReference type="ARBA" id="ARBA00022679"/>
    </source>
</evidence>
<dbReference type="CDD" id="cd00075">
    <property type="entry name" value="HATPase"/>
    <property type="match status" value="1"/>
</dbReference>
<evidence type="ECO:0000313" key="15">
    <source>
        <dbReference type="Proteomes" id="UP000217289"/>
    </source>
</evidence>
<dbReference type="Gene3D" id="3.30.565.10">
    <property type="entry name" value="Histidine kinase-like ATPase, C-terminal domain"/>
    <property type="match status" value="1"/>
</dbReference>
<proteinExistence type="predicted"/>
<dbReference type="CDD" id="cd06225">
    <property type="entry name" value="HAMP"/>
    <property type="match status" value="1"/>
</dbReference>
<dbReference type="InterPro" id="IPR050428">
    <property type="entry name" value="TCS_sensor_his_kinase"/>
</dbReference>
<dbReference type="PROSITE" id="PS50885">
    <property type="entry name" value="HAMP"/>
    <property type="match status" value="1"/>
</dbReference>
<comment type="subcellular location">
    <subcellularLocation>
        <location evidence="2">Membrane</location>
    </subcellularLocation>
</comment>
<evidence type="ECO:0000256" key="4">
    <source>
        <dbReference type="ARBA" id="ARBA00022553"/>
    </source>
</evidence>
<keyword evidence="6" id="KW-0812">Transmembrane</keyword>
<evidence type="ECO:0000256" key="2">
    <source>
        <dbReference type="ARBA" id="ARBA00004370"/>
    </source>
</evidence>
<dbReference type="InterPro" id="IPR005467">
    <property type="entry name" value="His_kinase_dom"/>
</dbReference>